<sequence length="96" mass="10776">MKAYVVVARPVRSRQVVCSFSLLTLSGNVKFCASLPALSDRGLERKVASVAGSVSGEPECLCTARSRLWWSVLTWKLMRSRGQDRWNRKTCLAWSL</sequence>
<protein>
    <submittedName>
        <fullName evidence="1">Uncharacterized protein</fullName>
    </submittedName>
</protein>
<evidence type="ECO:0000313" key="1">
    <source>
        <dbReference type="EMBL" id="TBU61402.1"/>
    </source>
</evidence>
<organism evidence="1 2">
    <name type="scientific">Dichomitus squalens</name>
    <dbReference type="NCBI Taxonomy" id="114155"/>
    <lineage>
        <taxon>Eukaryota</taxon>
        <taxon>Fungi</taxon>
        <taxon>Dikarya</taxon>
        <taxon>Basidiomycota</taxon>
        <taxon>Agaricomycotina</taxon>
        <taxon>Agaricomycetes</taxon>
        <taxon>Polyporales</taxon>
        <taxon>Polyporaceae</taxon>
        <taxon>Dichomitus</taxon>
    </lineage>
</organism>
<accession>A0A4Q9Q2E9</accession>
<proteinExistence type="predicted"/>
<dbReference type="Proteomes" id="UP000292082">
    <property type="component" value="Unassembled WGS sequence"/>
</dbReference>
<evidence type="ECO:0000313" key="2">
    <source>
        <dbReference type="Proteomes" id="UP000292082"/>
    </source>
</evidence>
<dbReference type="EMBL" id="ML145098">
    <property type="protein sequence ID" value="TBU61402.1"/>
    <property type="molecule type" value="Genomic_DNA"/>
</dbReference>
<reference evidence="1 2" key="1">
    <citation type="submission" date="2019-01" db="EMBL/GenBank/DDBJ databases">
        <title>Draft genome sequences of three monokaryotic isolates of the white-rot basidiomycete fungus Dichomitus squalens.</title>
        <authorList>
            <consortium name="DOE Joint Genome Institute"/>
            <person name="Lopez S.C."/>
            <person name="Andreopoulos B."/>
            <person name="Pangilinan J."/>
            <person name="Lipzen A."/>
            <person name="Riley R."/>
            <person name="Ahrendt S."/>
            <person name="Ng V."/>
            <person name="Barry K."/>
            <person name="Daum C."/>
            <person name="Grigoriev I.V."/>
            <person name="Hilden K.S."/>
            <person name="Makela M.R."/>
            <person name="de Vries R.P."/>
        </authorList>
    </citation>
    <scope>NUCLEOTIDE SEQUENCE [LARGE SCALE GENOMIC DNA]</scope>
    <source>
        <strain evidence="1 2">CBS 464.89</strain>
    </source>
</reference>
<dbReference type="AlphaFoldDB" id="A0A4Q9Q2E9"/>
<name>A0A4Q9Q2E9_9APHY</name>
<gene>
    <name evidence="1" type="ORF">BD310DRAFT_194074</name>
</gene>
<keyword evidence="2" id="KW-1185">Reference proteome</keyword>